<dbReference type="UniPathway" id="UPA00060">
    <property type="reaction ID" value="UER00141"/>
</dbReference>
<sequence>MPLHPLYAIADTTALAERLLPAAEAALRGGVRWLQYRDKSGDQARRLREATALRTLCLNHGARLIINDDPELALRVQADGVHLGQTDGDPVRARQRLGSRAIIGITCHDSIALAQHAKCAGASYVAFGRFFPSRTKPDAPPAPADLLTRARATVGLPVVAIGGITLENGASLLEAGADWLAVSHDLFSAPDIERRARTYLTLPCCREETVL</sequence>
<proteinExistence type="inferred from homology"/>
<evidence type="ECO:0000256" key="3">
    <source>
        <dbReference type="ARBA" id="ARBA00022723"/>
    </source>
</evidence>
<dbReference type="AlphaFoldDB" id="A0A3N1NQ51"/>
<name>A0A3N1NQ51_9GAMM</name>
<keyword evidence="4 9" id="KW-0460">Magnesium</keyword>
<dbReference type="PANTHER" id="PTHR20857">
    <property type="entry name" value="THIAMINE-PHOSPHATE PYROPHOSPHORYLASE"/>
    <property type="match status" value="1"/>
</dbReference>
<dbReference type="InterPro" id="IPR034291">
    <property type="entry name" value="TMP_synthase"/>
</dbReference>
<accession>A0A3N1NQ51</accession>
<comment type="similarity">
    <text evidence="9 10">Belongs to the thiamine-phosphate synthase family.</text>
</comment>
<feature type="binding site" evidence="9">
    <location>
        <position position="163"/>
    </location>
    <ligand>
        <name>2-[(2R,5Z)-2-carboxy-4-methylthiazol-5(2H)-ylidene]ethyl phosphate</name>
        <dbReference type="ChEBI" id="CHEBI:62899"/>
    </ligand>
</feature>
<comment type="caution">
    <text evidence="9">Lacks conserved residue(s) required for the propagation of feature annotation.</text>
</comment>
<feature type="binding site" evidence="9">
    <location>
        <position position="68"/>
    </location>
    <ligand>
        <name>Mg(2+)</name>
        <dbReference type="ChEBI" id="CHEBI:18420"/>
    </ligand>
</feature>
<comment type="catalytic activity">
    <reaction evidence="8 9 10">
        <text>2-[(2R,5Z)-2-carboxy-4-methylthiazol-5(2H)-ylidene]ethyl phosphate + 4-amino-2-methyl-5-(diphosphooxymethyl)pyrimidine + 2 H(+) = thiamine phosphate + CO2 + diphosphate</text>
        <dbReference type="Rhea" id="RHEA:47844"/>
        <dbReference type="ChEBI" id="CHEBI:15378"/>
        <dbReference type="ChEBI" id="CHEBI:16526"/>
        <dbReference type="ChEBI" id="CHEBI:33019"/>
        <dbReference type="ChEBI" id="CHEBI:37575"/>
        <dbReference type="ChEBI" id="CHEBI:57841"/>
        <dbReference type="ChEBI" id="CHEBI:62899"/>
        <dbReference type="EC" id="2.5.1.3"/>
    </reaction>
</comment>
<evidence type="ECO:0000256" key="5">
    <source>
        <dbReference type="ARBA" id="ARBA00022977"/>
    </source>
</evidence>
<dbReference type="InterPro" id="IPR022998">
    <property type="entry name" value="ThiamineP_synth_TenI"/>
</dbReference>
<evidence type="ECO:0000256" key="1">
    <source>
        <dbReference type="ARBA" id="ARBA00005165"/>
    </source>
</evidence>
<dbReference type="RefSeq" id="WP_123638961.1">
    <property type="nucleotide sequence ID" value="NZ_RJUK01000002.1"/>
</dbReference>
<feature type="binding site" evidence="9">
    <location>
        <begin position="35"/>
        <end position="39"/>
    </location>
    <ligand>
        <name>4-amino-2-methyl-5-(diphosphooxymethyl)pyrimidine</name>
        <dbReference type="ChEBI" id="CHEBI:57841"/>
    </ligand>
</feature>
<evidence type="ECO:0000256" key="9">
    <source>
        <dbReference type="HAMAP-Rule" id="MF_00097"/>
    </source>
</evidence>
<dbReference type="Proteomes" id="UP000273643">
    <property type="component" value="Unassembled WGS sequence"/>
</dbReference>
<keyword evidence="2 9" id="KW-0808">Transferase</keyword>
<gene>
    <name evidence="9" type="primary">thiE</name>
    <name evidence="13" type="ORF">EDC38_2537</name>
</gene>
<feature type="binding site" evidence="9">
    <location>
        <position position="136"/>
    </location>
    <ligand>
        <name>4-amino-2-methyl-5-(diphosphooxymethyl)pyrimidine</name>
        <dbReference type="ChEBI" id="CHEBI:57841"/>
    </ligand>
</feature>
<feature type="binding site" evidence="9">
    <location>
        <begin position="133"/>
        <end position="135"/>
    </location>
    <ligand>
        <name>2-[(2R,5Z)-2-carboxy-4-methylthiazol-5(2H)-ylidene]ethyl phosphate</name>
        <dbReference type="ChEBI" id="CHEBI:62899"/>
    </ligand>
</feature>
<dbReference type="GO" id="GO:0005737">
    <property type="term" value="C:cytoplasm"/>
    <property type="evidence" value="ECO:0007669"/>
    <property type="project" value="TreeGrafter"/>
</dbReference>
<feature type="binding site" evidence="9">
    <location>
        <position position="87"/>
    </location>
    <ligand>
        <name>Mg(2+)</name>
        <dbReference type="ChEBI" id="CHEBI:18420"/>
    </ligand>
</feature>
<dbReference type="Gene3D" id="3.20.20.70">
    <property type="entry name" value="Aldolase class I"/>
    <property type="match status" value="1"/>
</dbReference>
<comment type="pathway">
    <text evidence="1 9 11">Cofactor biosynthesis; thiamine diphosphate biosynthesis; thiamine phosphate from 4-amino-2-methyl-5-diphosphomethylpyrimidine and 4-methyl-5-(2-phosphoethyl)-thiazole: step 1/1.</text>
</comment>
<evidence type="ECO:0000256" key="8">
    <source>
        <dbReference type="ARBA" id="ARBA00047883"/>
    </source>
</evidence>
<dbReference type="GO" id="GO:0009229">
    <property type="term" value="P:thiamine diphosphate biosynthetic process"/>
    <property type="evidence" value="ECO:0007669"/>
    <property type="project" value="UniProtKB-UniRule"/>
</dbReference>
<comment type="cofactor">
    <cofactor evidence="9">
        <name>Mg(2+)</name>
        <dbReference type="ChEBI" id="CHEBI:18420"/>
    </cofactor>
    <text evidence="9">Binds 1 Mg(2+) ion per subunit.</text>
</comment>
<dbReference type="NCBIfam" id="TIGR00693">
    <property type="entry name" value="thiE"/>
    <property type="match status" value="1"/>
</dbReference>
<dbReference type="HAMAP" id="MF_00097">
    <property type="entry name" value="TMP_synthase"/>
    <property type="match status" value="1"/>
</dbReference>
<comment type="function">
    <text evidence="9">Condenses 4-methyl-5-(beta-hydroxyethyl)thiazole monophosphate (THZ-P) and 2-methyl-4-amino-5-hydroxymethyl pyrimidine pyrophosphate (HMP-PP) to form thiamine monophosphate (TMP).</text>
</comment>
<evidence type="ECO:0000259" key="12">
    <source>
        <dbReference type="Pfam" id="PF02581"/>
    </source>
</evidence>
<keyword evidence="5 9" id="KW-0784">Thiamine biosynthesis</keyword>
<evidence type="ECO:0000256" key="10">
    <source>
        <dbReference type="RuleBase" id="RU003826"/>
    </source>
</evidence>
<comment type="catalytic activity">
    <reaction evidence="7 9 10">
        <text>2-(2-carboxy-4-methylthiazol-5-yl)ethyl phosphate + 4-amino-2-methyl-5-(diphosphooxymethyl)pyrimidine + 2 H(+) = thiamine phosphate + CO2 + diphosphate</text>
        <dbReference type="Rhea" id="RHEA:47848"/>
        <dbReference type="ChEBI" id="CHEBI:15378"/>
        <dbReference type="ChEBI" id="CHEBI:16526"/>
        <dbReference type="ChEBI" id="CHEBI:33019"/>
        <dbReference type="ChEBI" id="CHEBI:37575"/>
        <dbReference type="ChEBI" id="CHEBI:57841"/>
        <dbReference type="ChEBI" id="CHEBI:62890"/>
        <dbReference type="EC" id="2.5.1.3"/>
    </reaction>
</comment>
<dbReference type="Pfam" id="PF02581">
    <property type="entry name" value="TMP-TENI"/>
    <property type="match status" value="1"/>
</dbReference>
<evidence type="ECO:0000256" key="7">
    <source>
        <dbReference type="ARBA" id="ARBA00047851"/>
    </source>
</evidence>
<protein>
    <recommendedName>
        <fullName evidence="9">Thiamine-phosphate synthase</fullName>
        <shortName evidence="9">TP synthase</shortName>
        <shortName evidence="9">TPS</shortName>
        <ecNumber evidence="9">2.5.1.3</ecNumber>
    </recommendedName>
    <alternativeName>
        <fullName evidence="9">Thiamine-phosphate pyrophosphorylase</fullName>
        <shortName evidence="9">TMP pyrophosphorylase</shortName>
        <shortName evidence="9">TMP-PPase</shortName>
    </alternativeName>
</protein>
<evidence type="ECO:0000256" key="11">
    <source>
        <dbReference type="RuleBase" id="RU004253"/>
    </source>
</evidence>
<comment type="caution">
    <text evidence="13">The sequence shown here is derived from an EMBL/GenBank/DDBJ whole genome shotgun (WGS) entry which is preliminary data.</text>
</comment>
<dbReference type="CDD" id="cd00564">
    <property type="entry name" value="TMP_TenI"/>
    <property type="match status" value="1"/>
</dbReference>
<keyword evidence="14" id="KW-1185">Reference proteome</keyword>
<dbReference type="EMBL" id="RJUK01000002">
    <property type="protein sequence ID" value="ROQ18315.1"/>
    <property type="molecule type" value="Genomic_DNA"/>
</dbReference>
<feature type="binding site" evidence="9">
    <location>
        <position position="67"/>
    </location>
    <ligand>
        <name>4-amino-2-methyl-5-(diphosphooxymethyl)pyrimidine</name>
        <dbReference type="ChEBI" id="CHEBI:57841"/>
    </ligand>
</feature>
<evidence type="ECO:0000256" key="2">
    <source>
        <dbReference type="ARBA" id="ARBA00022679"/>
    </source>
</evidence>
<dbReference type="GO" id="GO:0000287">
    <property type="term" value="F:magnesium ion binding"/>
    <property type="evidence" value="ECO:0007669"/>
    <property type="project" value="UniProtKB-UniRule"/>
</dbReference>
<evidence type="ECO:0000256" key="6">
    <source>
        <dbReference type="ARBA" id="ARBA00047334"/>
    </source>
</evidence>
<dbReference type="PANTHER" id="PTHR20857:SF15">
    <property type="entry name" value="THIAMINE-PHOSPHATE SYNTHASE"/>
    <property type="match status" value="1"/>
</dbReference>
<organism evidence="13 14">
    <name type="scientific">Marinimicrobium koreense</name>
    <dbReference type="NCBI Taxonomy" id="306545"/>
    <lineage>
        <taxon>Bacteria</taxon>
        <taxon>Pseudomonadati</taxon>
        <taxon>Pseudomonadota</taxon>
        <taxon>Gammaproteobacteria</taxon>
        <taxon>Cellvibrionales</taxon>
        <taxon>Cellvibrionaceae</taxon>
        <taxon>Marinimicrobium</taxon>
    </lineage>
</organism>
<dbReference type="EC" id="2.5.1.3" evidence="9"/>
<feature type="domain" description="Thiamine phosphate synthase/TenI" evidence="12">
    <location>
        <begin position="6"/>
        <end position="184"/>
    </location>
</feature>
<dbReference type="GO" id="GO:0004789">
    <property type="term" value="F:thiamine-phosphate diphosphorylase activity"/>
    <property type="evidence" value="ECO:0007669"/>
    <property type="project" value="UniProtKB-UniRule"/>
</dbReference>
<dbReference type="SUPFAM" id="SSF51391">
    <property type="entry name" value="Thiamin phosphate synthase"/>
    <property type="match status" value="1"/>
</dbReference>
<reference evidence="13 14" key="1">
    <citation type="submission" date="2018-11" db="EMBL/GenBank/DDBJ databases">
        <title>Genomic Encyclopedia of Type Strains, Phase IV (KMG-IV): sequencing the most valuable type-strain genomes for metagenomic binning, comparative biology and taxonomic classification.</title>
        <authorList>
            <person name="Goeker M."/>
        </authorList>
    </citation>
    <scope>NUCLEOTIDE SEQUENCE [LARGE SCALE GENOMIC DNA]</scope>
    <source>
        <strain evidence="13 14">DSM 16974</strain>
    </source>
</reference>
<feature type="binding site" evidence="9">
    <location>
        <position position="106"/>
    </location>
    <ligand>
        <name>4-amino-2-methyl-5-(diphosphooxymethyl)pyrimidine</name>
        <dbReference type="ChEBI" id="CHEBI:57841"/>
    </ligand>
</feature>
<dbReference type="OrthoDB" id="9810880at2"/>
<dbReference type="InterPro" id="IPR036206">
    <property type="entry name" value="ThiamineP_synth_sf"/>
</dbReference>
<keyword evidence="3 9" id="KW-0479">Metal-binding</keyword>
<comment type="catalytic activity">
    <reaction evidence="6 9 10">
        <text>4-methyl-5-(2-phosphooxyethyl)-thiazole + 4-amino-2-methyl-5-(diphosphooxymethyl)pyrimidine + H(+) = thiamine phosphate + diphosphate</text>
        <dbReference type="Rhea" id="RHEA:22328"/>
        <dbReference type="ChEBI" id="CHEBI:15378"/>
        <dbReference type="ChEBI" id="CHEBI:33019"/>
        <dbReference type="ChEBI" id="CHEBI:37575"/>
        <dbReference type="ChEBI" id="CHEBI:57841"/>
        <dbReference type="ChEBI" id="CHEBI:58296"/>
        <dbReference type="EC" id="2.5.1.3"/>
    </reaction>
</comment>
<dbReference type="InterPro" id="IPR013785">
    <property type="entry name" value="Aldolase_TIM"/>
</dbReference>
<evidence type="ECO:0000313" key="14">
    <source>
        <dbReference type="Proteomes" id="UP000273643"/>
    </source>
</evidence>
<dbReference type="GO" id="GO:0009228">
    <property type="term" value="P:thiamine biosynthetic process"/>
    <property type="evidence" value="ECO:0007669"/>
    <property type="project" value="UniProtKB-KW"/>
</dbReference>
<evidence type="ECO:0000313" key="13">
    <source>
        <dbReference type="EMBL" id="ROQ18315.1"/>
    </source>
</evidence>
<evidence type="ECO:0000256" key="4">
    <source>
        <dbReference type="ARBA" id="ARBA00022842"/>
    </source>
</evidence>